<dbReference type="InterPro" id="IPR025724">
    <property type="entry name" value="GAG-pre-integrase_dom"/>
</dbReference>
<dbReference type="InterPro" id="IPR054722">
    <property type="entry name" value="PolX-like_BBD"/>
</dbReference>
<reference evidence="3" key="1">
    <citation type="submission" date="2022-12" db="EMBL/GenBank/DDBJ databases">
        <title>Draft genome assemblies for two species of Escallonia (Escalloniales).</title>
        <authorList>
            <person name="Chanderbali A."/>
            <person name="Dervinis C."/>
            <person name="Anghel I."/>
            <person name="Soltis D."/>
            <person name="Soltis P."/>
            <person name="Zapata F."/>
        </authorList>
    </citation>
    <scope>NUCLEOTIDE SEQUENCE</scope>
    <source>
        <strain evidence="3">UCBG92.1500</strain>
        <tissue evidence="3">Leaf</tissue>
    </source>
</reference>
<feature type="domain" description="Retrovirus-related Pol polyprotein from transposon TNT 1-94-like beta-barrel" evidence="2">
    <location>
        <begin position="146"/>
        <end position="224"/>
    </location>
</feature>
<evidence type="ECO:0000259" key="1">
    <source>
        <dbReference type="Pfam" id="PF13976"/>
    </source>
</evidence>
<evidence type="ECO:0000313" key="3">
    <source>
        <dbReference type="EMBL" id="KAK2974639.1"/>
    </source>
</evidence>
<evidence type="ECO:0008006" key="5">
    <source>
        <dbReference type="Google" id="ProtNLM"/>
    </source>
</evidence>
<dbReference type="Proteomes" id="UP001187471">
    <property type="component" value="Unassembled WGS sequence"/>
</dbReference>
<accession>A0AA88U7W7</accession>
<proteinExistence type="predicted"/>
<gene>
    <name evidence="3" type="ORF">RJ640_020521</name>
</gene>
<keyword evidence="4" id="KW-1185">Reference proteome</keyword>
<evidence type="ECO:0000259" key="2">
    <source>
        <dbReference type="Pfam" id="PF22936"/>
    </source>
</evidence>
<name>A0AA88U7W7_9ASTE</name>
<sequence length="298" mass="33340">MSMMGELTFFLGLQIKQSNDGIFINQAKYTKELLKRFDMEASNAFDTPMSSSLKLDKDEKGKDVDIKRYRALKVKQGLPDMMFADEKEDMLERAIVPCCWHYRKDCPEHKGKKNDNSKMADAGVVEDNSDGADVLSVTIKSSNGGWILDTGCSYHMCPNRDLFATYRSFDGGKVLMGNNVACKVVGIGSIQIRMHDGIVRTLTDVKHVSELRKYLISLGTLDSKCCSYRAVGGVMRIMKGALVVMKRLKQNILYLLQGSMVTGAVATASSPDIDSHTTKLWHMRLRHMSERGMDVLSK</sequence>
<feature type="domain" description="GAG-pre-integrase" evidence="1">
    <location>
        <begin position="253"/>
        <end position="298"/>
    </location>
</feature>
<dbReference type="Pfam" id="PF13976">
    <property type="entry name" value="gag_pre-integrs"/>
    <property type="match status" value="1"/>
</dbReference>
<dbReference type="PANTHER" id="PTHR47592">
    <property type="entry name" value="PBF68 PROTEIN"/>
    <property type="match status" value="1"/>
</dbReference>
<dbReference type="Pfam" id="PF22936">
    <property type="entry name" value="Pol_BBD"/>
    <property type="match status" value="1"/>
</dbReference>
<evidence type="ECO:0000313" key="4">
    <source>
        <dbReference type="Proteomes" id="UP001187471"/>
    </source>
</evidence>
<organism evidence="3 4">
    <name type="scientific">Escallonia rubra</name>
    <dbReference type="NCBI Taxonomy" id="112253"/>
    <lineage>
        <taxon>Eukaryota</taxon>
        <taxon>Viridiplantae</taxon>
        <taxon>Streptophyta</taxon>
        <taxon>Embryophyta</taxon>
        <taxon>Tracheophyta</taxon>
        <taxon>Spermatophyta</taxon>
        <taxon>Magnoliopsida</taxon>
        <taxon>eudicotyledons</taxon>
        <taxon>Gunneridae</taxon>
        <taxon>Pentapetalae</taxon>
        <taxon>asterids</taxon>
        <taxon>campanulids</taxon>
        <taxon>Escalloniales</taxon>
        <taxon>Escalloniaceae</taxon>
        <taxon>Escallonia</taxon>
    </lineage>
</organism>
<dbReference type="AlphaFoldDB" id="A0AA88U7W7"/>
<comment type="caution">
    <text evidence="3">The sequence shown here is derived from an EMBL/GenBank/DDBJ whole genome shotgun (WGS) entry which is preliminary data.</text>
</comment>
<dbReference type="EMBL" id="JAVXUO010002290">
    <property type="protein sequence ID" value="KAK2974639.1"/>
    <property type="molecule type" value="Genomic_DNA"/>
</dbReference>
<protein>
    <recommendedName>
        <fullName evidence="5">Polyprotein</fullName>
    </recommendedName>
</protein>
<dbReference type="PANTHER" id="PTHR47592:SF27">
    <property type="entry name" value="OS08G0421700 PROTEIN"/>
    <property type="match status" value="1"/>
</dbReference>